<dbReference type="InterPro" id="IPR038607">
    <property type="entry name" value="PhoD-like_sf"/>
</dbReference>
<dbReference type="RefSeq" id="WP_072945618.1">
    <property type="nucleotide sequence ID" value="NZ_FQWO01000013.1"/>
</dbReference>
<reference evidence="4" key="1">
    <citation type="submission" date="2016-11" db="EMBL/GenBank/DDBJ databases">
        <authorList>
            <person name="Varghese N."/>
            <person name="Submissions S."/>
        </authorList>
    </citation>
    <scope>NUCLEOTIDE SEQUENCE [LARGE SCALE GENOMIC DNA]</scope>
    <source>
        <strain evidence="4">DSM 19729</strain>
    </source>
</reference>
<dbReference type="Proteomes" id="UP000237771">
    <property type="component" value="Unassembled WGS sequence"/>
</dbReference>
<evidence type="ECO:0000313" key="4">
    <source>
        <dbReference type="Proteomes" id="UP000184384"/>
    </source>
</evidence>
<keyword evidence="5" id="KW-1185">Reference proteome</keyword>
<dbReference type="CDD" id="cd07389">
    <property type="entry name" value="MPP_PhoD"/>
    <property type="match status" value="1"/>
</dbReference>
<feature type="domain" description="PhoD-like phosphatase metallophosphatase" evidence="1">
    <location>
        <begin position="81"/>
        <end position="297"/>
    </location>
</feature>
<dbReference type="InterPro" id="IPR018946">
    <property type="entry name" value="PhoD-like_MPP"/>
</dbReference>
<evidence type="ECO:0000313" key="2">
    <source>
        <dbReference type="EMBL" id="PRZ20691.1"/>
    </source>
</evidence>
<gene>
    <name evidence="2" type="ORF">BC624_11167</name>
    <name evidence="3" type="ORF">SAMN05443373_11367</name>
</gene>
<reference evidence="3" key="2">
    <citation type="submission" date="2016-11" db="EMBL/GenBank/DDBJ databases">
        <authorList>
            <person name="Jaros S."/>
            <person name="Januszkiewicz K."/>
            <person name="Wedrychowicz H."/>
        </authorList>
    </citation>
    <scope>NUCLEOTIDE SEQUENCE [LARGE SCALE GENOMIC DNA]</scope>
    <source>
        <strain evidence="3">DSM 19729</strain>
    </source>
</reference>
<dbReference type="STRING" id="280093.SAMN05443373_11367"/>
<dbReference type="Pfam" id="PF09423">
    <property type="entry name" value="PhoD"/>
    <property type="match status" value="1"/>
</dbReference>
<dbReference type="Proteomes" id="UP000184384">
    <property type="component" value="Unassembled WGS sequence"/>
</dbReference>
<dbReference type="AlphaFoldDB" id="A0A1M5T4V1"/>
<dbReference type="EMBL" id="PVUB01000011">
    <property type="protein sequence ID" value="PRZ20691.1"/>
    <property type="molecule type" value="Genomic_DNA"/>
</dbReference>
<reference evidence="2 5" key="3">
    <citation type="submission" date="2018-03" db="EMBL/GenBank/DDBJ databases">
        <title>Genomic Encyclopedia of Archaeal and Bacterial Type Strains, Phase II (KMG-II): from individual species to whole genera.</title>
        <authorList>
            <person name="Goeker M."/>
        </authorList>
    </citation>
    <scope>NUCLEOTIDE SEQUENCE [LARGE SCALE GENOMIC DNA]</scope>
    <source>
        <strain evidence="2 5">DSM 17797</strain>
    </source>
</reference>
<evidence type="ECO:0000313" key="5">
    <source>
        <dbReference type="Proteomes" id="UP000237771"/>
    </source>
</evidence>
<dbReference type="EMBL" id="FQWO01000013">
    <property type="protein sequence ID" value="SHH45620.1"/>
    <property type="molecule type" value="Genomic_DNA"/>
</dbReference>
<protein>
    <submittedName>
        <fullName evidence="3">Alkaline phosphatase D</fullName>
    </submittedName>
</protein>
<evidence type="ECO:0000259" key="1">
    <source>
        <dbReference type="Pfam" id="PF09423"/>
    </source>
</evidence>
<accession>A0A1M5T4V1</accession>
<proteinExistence type="predicted"/>
<evidence type="ECO:0000313" key="3">
    <source>
        <dbReference type="EMBL" id="SHH45620.1"/>
    </source>
</evidence>
<dbReference type="PANTHER" id="PTHR33987">
    <property type="entry name" value="CALCINEURIN-LIKE METALLO-PHOSPHOESTERASE SUPERFAMILY PROTEIN"/>
    <property type="match status" value="1"/>
</dbReference>
<dbReference type="PANTHER" id="PTHR33987:SF1">
    <property type="entry name" value="CALCINEURIN-LIKE METALLO-PHOSPHOESTERASE SUPERFAMILY PROTEIN"/>
    <property type="match status" value="1"/>
</dbReference>
<organism evidence="3 4">
    <name type="scientific">Flavobacterium granuli</name>
    <dbReference type="NCBI Taxonomy" id="280093"/>
    <lineage>
        <taxon>Bacteria</taxon>
        <taxon>Pseudomonadati</taxon>
        <taxon>Bacteroidota</taxon>
        <taxon>Flavobacteriia</taxon>
        <taxon>Flavobacteriales</taxon>
        <taxon>Flavobacteriaceae</taxon>
        <taxon>Flavobacterium</taxon>
    </lineage>
</organism>
<dbReference type="InterPro" id="IPR029052">
    <property type="entry name" value="Metallo-depent_PP-like"/>
</dbReference>
<dbReference type="Gene3D" id="3.60.21.70">
    <property type="entry name" value="PhoD-like phosphatase"/>
    <property type="match status" value="1"/>
</dbReference>
<name>A0A1M5T4V1_9FLAO</name>
<dbReference type="SUPFAM" id="SSF56300">
    <property type="entry name" value="Metallo-dependent phosphatases"/>
    <property type="match status" value="1"/>
</dbReference>
<sequence>MWSSQLITIKKNILFFSILLLISCKSKLNPEAGTLSDDTSYYTVAFGSCDNQKIKNELWESIDSNHPAVWIWGGDNVYSDTEDMEVLKANFAKQKQDPEYQNFIKNKTILGTWDDHDYGQNDGGEEYKFKKESQNCLFDFLDTPQNAPERKREGVYNSKDLIINGNRIKIIVLDSRYFRTALTKSANPNKRFQPNMYGNGTILGEAQWKWLKKELYSSKAQFNVIVSSIQFLSDKHGFECWGNFPHEQEKLEKLIVSSKAKGTFILSGDRHIALFSSKKVKQLSYPLVDFTSSGLTHTYSGFSGEENPYLKGEVIKEINFDILKFDFKNNRVFMEIRGKENKLLAQRIQDYNKIK</sequence>